<dbReference type="RefSeq" id="WP_326505194.1">
    <property type="nucleotide sequence ID" value="NZ_JAWIIV010000003.1"/>
</dbReference>
<accession>A0ABU6J4A3</accession>
<evidence type="ECO:0000256" key="1">
    <source>
        <dbReference type="SAM" id="MobiDB-lite"/>
    </source>
</evidence>
<dbReference type="Proteomes" id="UP001352263">
    <property type="component" value="Unassembled WGS sequence"/>
</dbReference>
<reference evidence="2 3" key="1">
    <citation type="submission" date="2023-10" db="EMBL/GenBank/DDBJ databases">
        <title>Noviherbaspirillum sp. CPCC 100848 genome assembly.</title>
        <authorList>
            <person name="Li X.Y."/>
            <person name="Fang X.M."/>
        </authorList>
    </citation>
    <scope>NUCLEOTIDE SEQUENCE [LARGE SCALE GENOMIC DNA]</scope>
    <source>
        <strain evidence="2 3">CPCC 100848</strain>
    </source>
</reference>
<sequence length="119" mass="12814">MNATVHKTLERNAAPAQLRLDPAGQEIALEALHSTHVKHALGWTVRALEGSVWITQDGDIRDVVLAAGQSFVLDRDTPALLSAFSDARISLRLETARARPLSGVETAPARRTGPQWSAA</sequence>
<keyword evidence="3" id="KW-1185">Reference proteome</keyword>
<dbReference type="Pfam" id="PF11142">
    <property type="entry name" value="DUF2917"/>
    <property type="match status" value="1"/>
</dbReference>
<proteinExistence type="predicted"/>
<protein>
    <submittedName>
        <fullName evidence="2">DUF2917 domain-containing protein</fullName>
    </submittedName>
</protein>
<comment type="caution">
    <text evidence="2">The sequence shown here is derived from an EMBL/GenBank/DDBJ whole genome shotgun (WGS) entry which is preliminary data.</text>
</comment>
<evidence type="ECO:0000313" key="2">
    <source>
        <dbReference type="EMBL" id="MEC4718457.1"/>
    </source>
</evidence>
<feature type="region of interest" description="Disordered" evidence="1">
    <location>
        <begin position="100"/>
        <end position="119"/>
    </location>
</feature>
<dbReference type="EMBL" id="JAWIIV010000003">
    <property type="protein sequence ID" value="MEC4718457.1"/>
    <property type="molecule type" value="Genomic_DNA"/>
</dbReference>
<dbReference type="InterPro" id="IPR021317">
    <property type="entry name" value="DUF2917"/>
</dbReference>
<evidence type="ECO:0000313" key="3">
    <source>
        <dbReference type="Proteomes" id="UP001352263"/>
    </source>
</evidence>
<name>A0ABU6J4A3_9BURK</name>
<organism evidence="2 3">
    <name type="scientific">Noviherbaspirillum album</name>
    <dbReference type="NCBI Taxonomy" id="3080276"/>
    <lineage>
        <taxon>Bacteria</taxon>
        <taxon>Pseudomonadati</taxon>
        <taxon>Pseudomonadota</taxon>
        <taxon>Betaproteobacteria</taxon>
        <taxon>Burkholderiales</taxon>
        <taxon>Oxalobacteraceae</taxon>
        <taxon>Noviherbaspirillum</taxon>
    </lineage>
</organism>
<gene>
    <name evidence="2" type="ORF">RY831_04820</name>
</gene>